<evidence type="ECO:0000313" key="2">
    <source>
        <dbReference type="EMBL" id="SOD71019.1"/>
    </source>
</evidence>
<dbReference type="EMBL" id="OCNF01000026">
    <property type="protein sequence ID" value="SOD71019.1"/>
    <property type="molecule type" value="Genomic_DNA"/>
</dbReference>
<reference evidence="2 3" key="1">
    <citation type="submission" date="2017-09" db="EMBL/GenBank/DDBJ databases">
        <authorList>
            <person name="Ehlers B."/>
            <person name="Leendertz F.H."/>
        </authorList>
    </citation>
    <scope>NUCLEOTIDE SEQUENCE [LARGE SCALE GENOMIC DNA]</scope>
    <source>
        <strain evidence="2 3">DSM 16848</strain>
    </source>
</reference>
<keyword evidence="1" id="KW-0472">Membrane</keyword>
<evidence type="ECO:0000256" key="1">
    <source>
        <dbReference type="SAM" id="Phobius"/>
    </source>
</evidence>
<name>A0A286EJM5_9NEIS</name>
<sequence>MTFIKKIMDNHFIFVWWIFLLFLFTNTIFPYIAITKAEKGQFQTACAYIIKTNKGKYIDETIIEIEGKYYSDRDILPLRHRAFLIKRKEWLQFPLGKGYKDFLTVEPNRCKNVKYIEVYNIFGLRKIFLYEYIK</sequence>
<dbReference type="AlphaFoldDB" id="A0A286EJM5"/>
<keyword evidence="3" id="KW-1185">Reference proteome</keyword>
<dbReference type="Proteomes" id="UP000219669">
    <property type="component" value="Unassembled WGS sequence"/>
</dbReference>
<keyword evidence="1" id="KW-0812">Transmembrane</keyword>
<keyword evidence="1" id="KW-1133">Transmembrane helix</keyword>
<feature type="transmembrane region" description="Helical" evidence="1">
    <location>
        <begin position="12"/>
        <end position="34"/>
    </location>
</feature>
<protein>
    <submittedName>
        <fullName evidence="2">Uncharacterized protein</fullName>
    </submittedName>
</protein>
<accession>A0A286EJM5</accession>
<organism evidence="2 3">
    <name type="scientific">Alysiella filiformis DSM 16848</name>
    <dbReference type="NCBI Taxonomy" id="1120981"/>
    <lineage>
        <taxon>Bacteria</taxon>
        <taxon>Pseudomonadati</taxon>
        <taxon>Pseudomonadota</taxon>
        <taxon>Betaproteobacteria</taxon>
        <taxon>Neisseriales</taxon>
        <taxon>Neisseriaceae</taxon>
        <taxon>Alysiella</taxon>
    </lineage>
</organism>
<gene>
    <name evidence="2" type="ORF">SAMN02746062_02112</name>
</gene>
<evidence type="ECO:0000313" key="3">
    <source>
        <dbReference type="Proteomes" id="UP000219669"/>
    </source>
</evidence>
<dbReference type="RefSeq" id="WP_143269209.1">
    <property type="nucleotide sequence ID" value="NZ_CP083931.1"/>
</dbReference>
<proteinExistence type="predicted"/>